<dbReference type="AlphaFoldDB" id="H3KF79"/>
<dbReference type="PANTHER" id="PTHR38133">
    <property type="entry name" value="SLR1429 PROTEIN"/>
    <property type="match status" value="1"/>
</dbReference>
<dbReference type="HOGENOM" id="CLU_053146_3_0_4"/>
<keyword evidence="1" id="KW-0479">Metal-binding</keyword>
<comment type="caution">
    <text evidence="3">The sequence shown here is derived from an EMBL/GenBank/DDBJ whole genome shotgun (WGS) entry which is preliminary data.</text>
</comment>
<organism evidence="3 4">
    <name type="scientific">Sutterella parvirubra YIT 11816</name>
    <dbReference type="NCBI Taxonomy" id="762967"/>
    <lineage>
        <taxon>Bacteria</taxon>
        <taxon>Pseudomonadati</taxon>
        <taxon>Pseudomonadota</taxon>
        <taxon>Betaproteobacteria</taxon>
        <taxon>Burkholderiales</taxon>
        <taxon>Sutterellaceae</taxon>
        <taxon>Sutterella</taxon>
    </lineage>
</organism>
<gene>
    <name evidence="3" type="ORF">HMPREF9440_01396</name>
</gene>
<evidence type="ECO:0000313" key="4">
    <source>
        <dbReference type="Proteomes" id="UP000004956"/>
    </source>
</evidence>
<feature type="domain" description="SWIM-type" evidence="2">
    <location>
        <begin position="112"/>
        <end position="148"/>
    </location>
</feature>
<dbReference type="EMBL" id="AFBQ01000196">
    <property type="protein sequence ID" value="EHY31232.1"/>
    <property type="molecule type" value="Genomic_DNA"/>
</dbReference>
<dbReference type="PANTHER" id="PTHR38133:SF1">
    <property type="entry name" value="SLR1429 PROTEIN"/>
    <property type="match status" value="1"/>
</dbReference>
<evidence type="ECO:0000313" key="3">
    <source>
        <dbReference type="EMBL" id="EHY31232.1"/>
    </source>
</evidence>
<dbReference type="RefSeq" id="WP_008542326.1">
    <property type="nucleotide sequence ID" value="NZ_JH604965.1"/>
</dbReference>
<proteinExistence type="predicted"/>
<feature type="non-terminal residue" evidence="3">
    <location>
        <position position="209"/>
    </location>
</feature>
<evidence type="ECO:0000256" key="1">
    <source>
        <dbReference type="PROSITE-ProRule" id="PRU00325"/>
    </source>
</evidence>
<protein>
    <submittedName>
        <fullName evidence="3">SWIM zinc finger domain protein</fullName>
    </submittedName>
</protein>
<dbReference type="Proteomes" id="UP000004956">
    <property type="component" value="Unassembled WGS sequence"/>
</dbReference>
<accession>H3KF79</accession>
<keyword evidence="4" id="KW-1185">Reference proteome</keyword>
<dbReference type="STRING" id="762967.HMPREF9440_01396"/>
<evidence type="ECO:0000259" key="2">
    <source>
        <dbReference type="PROSITE" id="PS50966"/>
    </source>
</evidence>
<dbReference type="PROSITE" id="PS50966">
    <property type="entry name" value="ZF_SWIM"/>
    <property type="match status" value="1"/>
</dbReference>
<sequence>MASRTTYGNTWWGAAWLQALTSIDYENRLPRGRTYLNQGRLDNLRLNPKTNAVEADVHGSAYYPYAVSVAQQPLPPTKVKRLVDDIARDPDLVASLLEGELPPAILERAEMLGIELFPKSHRSLKISCSCPDIARVCKHVAATIYAVSVSIDHDPFLVFRLRGVDLKAELLSRGIDVAKAVTVKAPTAPELLARMTGDVGVEAAPEAAS</sequence>
<name>H3KF79_9BURK</name>
<keyword evidence="1" id="KW-0863">Zinc-finger</keyword>
<reference evidence="3 4" key="1">
    <citation type="submission" date="2011-11" db="EMBL/GenBank/DDBJ databases">
        <authorList>
            <person name="Weinstock G."/>
            <person name="Sodergren E."/>
            <person name="Clifton S."/>
            <person name="Fulton L."/>
            <person name="Fulton B."/>
            <person name="Courtney L."/>
            <person name="Fronick C."/>
            <person name="Harrison M."/>
            <person name="Strong C."/>
            <person name="Farmer C."/>
            <person name="Delahaunty K."/>
            <person name="Markovic C."/>
            <person name="Hall O."/>
            <person name="Minx P."/>
            <person name="Tomlinson C."/>
            <person name="Mitreva M."/>
            <person name="Hou S."/>
            <person name="Chen J."/>
            <person name="Wollam A."/>
            <person name="Pepin K.H."/>
            <person name="Johnson M."/>
            <person name="Bhonagiri V."/>
            <person name="Zhang X."/>
            <person name="Suruliraj S."/>
            <person name="Warren W."/>
            <person name="Chinwalla A."/>
            <person name="Mardis E.R."/>
            <person name="Wilson R.K."/>
        </authorList>
    </citation>
    <scope>NUCLEOTIDE SEQUENCE [LARGE SCALE GENOMIC DNA]</scope>
    <source>
        <strain evidence="3 4">YIT 11816</strain>
    </source>
</reference>
<dbReference type="InterPro" id="IPR007527">
    <property type="entry name" value="Znf_SWIM"/>
</dbReference>
<keyword evidence="1" id="KW-0862">Zinc</keyword>
<dbReference type="GO" id="GO:0008270">
    <property type="term" value="F:zinc ion binding"/>
    <property type="evidence" value="ECO:0007669"/>
    <property type="project" value="UniProtKB-KW"/>
</dbReference>
<dbReference type="Pfam" id="PF04434">
    <property type="entry name" value="SWIM"/>
    <property type="match status" value="1"/>
</dbReference>